<accession>A0ABS8K9J7</accession>
<dbReference type="Proteomes" id="UP001430614">
    <property type="component" value="Unassembled WGS sequence"/>
</dbReference>
<evidence type="ECO:0000313" key="2">
    <source>
        <dbReference type="EMBL" id="MCC8401435.1"/>
    </source>
</evidence>
<keyword evidence="3" id="KW-1185">Reference proteome</keyword>
<evidence type="ECO:0000313" key="3">
    <source>
        <dbReference type="Proteomes" id="UP001430614"/>
    </source>
</evidence>
<proteinExistence type="predicted"/>
<dbReference type="EMBL" id="JAJITC010000003">
    <property type="protein sequence ID" value="MCC8401435.1"/>
    <property type="molecule type" value="Genomic_DNA"/>
</dbReference>
<gene>
    <name evidence="2" type="ORF">LJ655_05925</name>
</gene>
<reference evidence="2 3" key="1">
    <citation type="submission" date="2021-11" db="EMBL/GenBank/DDBJ databases">
        <authorList>
            <person name="Oh E.-T."/>
            <person name="Kim S.-B."/>
        </authorList>
    </citation>
    <scope>NUCLEOTIDE SEQUENCE [LARGE SCALE GENOMIC DNA]</scope>
    <source>
        <strain evidence="2 3">MMS20-SJTN17</strain>
    </source>
</reference>
<evidence type="ECO:0000256" key="1">
    <source>
        <dbReference type="SAM" id="MobiDB-lite"/>
    </source>
</evidence>
<feature type="compositionally biased region" description="Polar residues" evidence="1">
    <location>
        <begin position="59"/>
        <end position="74"/>
    </location>
</feature>
<dbReference type="RefSeq" id="WP_230560336.1">
    <property type="nucleotide sequence ID" value="NZ_JAJITC010000003.1"/>
</dbReference>
<sequence length="128" mass="13800">MRNFARSAQYDPATWQAQLAAARAARAGDRGASTLLGDAQPFEYTEDAPTADAFDIAKTPNTGEPGTWYTNPGSGQMRLYGDDGNPVVDFDFDHDHGQGIPHAHNWAINPLTGKLRRGAGVPMSILPF</sequence>
<organism evidence="2 3">
    <name type="scientific">Paraburkholderia translucens</name>
    <dbReference type="NCBI Taxonomy" id="2886945"/>
    <lineage>
        <taxon>Bacteria</taxon>
        <taxon>Pseudomonadati</taxon>
        <taxon>Pseudomonadota</taxon>
        <taxon>Betaproteobacteria</taxon>
        <taxon>Burkholderiales</taxon>
        <taxon>Burkholderiaceae</taxon>
        <taxon>Paraburkholderia</taxon>
    </lineage>
</organism>
<feature type="region of interest" description="Disordered" evidence="1">
    <location>
        <begin position="47"/>
        <end position="76"/>
    </location>
</feature>
<comment type="caution">
    <text evidence="2">The sequence shown here is derived from an EMBL/GenBank/DDBJ whole genome shotgun (WGS) entry which is preliminary data.</text>
</comment>
<protein>
    <submittedName>
        <fullName evidence="2">Uncharacterized protein</fullName>
    </submittedName>
</protein>
<name>A0ABS8K9J7_9BURK</name>